<evidence type="ECO:0000313" key="1">
    <source>
        <dbReference type="EMBL" id="MDR6783060.1"/>
    </source>
</evidence>
<sequence>MNKKLIFAAFLAFVSMINPGCKHEKMDGKKLYLKYLNNHLKK</sequence>
<name>A0ACC6KV81_9SPHI</name>
<gene>
    <name evidence="1" type="ORF">J2X78_001612</name>
</gene>
<reference evidence="1" key="1">
    <citation type="submission" date="2023-07" db="EMBL/GenBank/DDBJ databases">
        <title>Sorghum-associated microbial communities from plants grown in Nebraska, USA.</title>
        <authorList>
            <person name="Schachtman D."/>
        </authorList>
    </citation>
    <scope>NUCLEOTIDE SEQUENCE</scope>
    <source>
        <strain evidence="1">2697</strain>
    </source>
</reference>
<comment type="caution">
    <text evidence="1">The sequence shown here is derived from an EMBL/GenBank/DDBJ whole genome shotgun (WGS) entry which is preliminary data.</text>
</comment>
<dbReference type="Proteomes" id="UP001246858">
    <property type="component" value="Unassembled WGS sequence"/>
</dbReference>
<evidence type="ECO:0000313" key="2">
    <source>
        <dbReference type="Proteomes" id="UP001246858"/>
    </source>
</evidence>
<proteinExistence type="predicted"/>
<protein>
    <submittedName>
        <fullName evidence="1">Uncharacterized protein</fullName>
    </submittedName>
</protein>
<keyword evidence="2" id="KW-1185">Reference proteome</keyword>
<organism evidence="1 2">
    <name type="scientific">Pedobacter africanus</name>
    <dbReference type="NCBI Taxonomy" id="151894"/>
    <lineage>
        <taxon>Bacteria</taxon>
        <taxon>Pseudomonadati</taxon>
        <taxon>Bacteroidota</taxon>
        <taxon>Sphingobacteriia</taxon>
        <taxon>Sphingobacteriales</taxon>
        <taxon>Sphingobacteriaceae</taxon>
        <taxon>Pedobacter</taxon>
    </lineage>
</organism>
<accession>A0ACC6KV81</accession>
<dbReference type="EMBL" id="JAVDTF010000001">
    <property type="protein sequence ID" value="MDR6783060.1"/>
    <property type="molecule type" value="Genomic_DNA"/>
</dbReference>